<dbReference type="PANTHER" id="PTHR36445">
    <property type="entry name" value="GTP CYCLOHYDROLASE MPTA"/>
    <property type="match status" value="1"/>
</dbReference>
<accession>A0A8J2VMK4</accession>
<reference evidence="2" key="2">
    <citation type="submission" date="2020-09" db="EMBL/GenBank/DDBJ databases">
        <authorList>
            <person name="Sun Q."/>
            <person name="Zhou Y."/>
        </authorList>
    </citation>
    <scope>NUCLEOTIDE SEQUENCE</scope>
    <source>
        <strain evidence="2">CGMCC 1.15371</strain>
    </source>
</reference>
<dbReference type="Gene3D" id="3.10.270.10">
    <property type="entry name" value="Urate Oxidase"/>
    <property type="match status" value="1"/>
</dbReference>
<comment type="caution">
    <text evidence="2">The sequence shown here is derived from an EMBL/GenBank/DDBJ whole genome shotgun (WGS) entry which is preliminary data.</text>
</comment>
<dbReference type="InterPro" id="IPR003801">
    <property type="entry name" value="GTP_cyclohydrolase_FolE2/MptA"/>
</dbReference>
<dbReference type="EMBL" id="BMIR01000003">
    <property type="protein sequence ID" value="GGE32790.1"/>
    <property type="molecule type" value="Genomic_DNA"/>
</dbReference>
<sequence>MSKLSKLERLKLFGSVEPSVKQKPTKKEDMKDLQNTLADYLFSITQVGVSELTLPIILNSDIAPFKQIVQATFQITSRLPRERKGVNMSRYVEKLTAYCKADGALDLPELRLLIKQIAEYCELPTIETKIQFRWFYDQRSPVTGLTGMNVADGEIHLAYAPNTGYQQSVQLEGIATTLCPCSKEISEYGAHNQRGHVLIHADIPANWDGDWKTPLLNIIESNSSSPIYPILKREDEKFVTEKAYENPRFVEDFVRLVAAELCELPWIEAFRVRCENDESIHLHKAYAEIEHIPTERDM</sequence>
<evidence type="ECO:0000313" key="2">
    <source>
        <dbReference type="EMBL" id="GGE32790.1"/>
    </source>
</evidence>
<name>A0A8J2VMK4_9BACL</name>
<keyword evidence="1" id="KW-0378">Hydrolase</keyword>
<keyword evidence="3" id="KW-1185">Reference proteome</keyword>
<proteinExistence type="predicted"/>
<protein>
    <submittedName>
        <fullName evidence="2">GTP cyclohydrolase FolE2</fullName>
    </submittedName>
</protein>
<dbReference type="Proteomes" id="UP000628775">
    <property type="component" value="Unassembled WGS sequence"/>
</dbReference>
<reference evidence="2" key="1">
    <citation type="journal article" date="2014" name="Int. J. Syst. Evol. Microbiol.">
        <title>Complete genome sequence of Corynebacterium casei LMG S-19264T (=DSM 44701T), isolated from a smear-ripened cheese.</title>
        <authorList>
            <consortium name="US DOE Joint Genome Institute (JGI-PGF)"/>
            <person name="Walter F."/>
            <person name="Albersmeier A."/>
            <person name="Kalinowski J."/>
            <person name="Ruckert C."/>
        </authorList>
    </citation>
    <scope>NUCLEOTIDE SEQUENCE</scope>
    <source>
        <strain evidence="2">CGMCC 1.15371</strain>
    </source>
</reference>
<dbReference type="AlphaFoldDB" id="A0A8J2VMK4"/>
<dbReference type="PANTHER" id="PTHR36445:SF1">
    <property type="entry name" value="GTP CYCLOHYDROLASE MPTA"/>
    <property type="match status" value="1"/>
</dbReference>
<dbReference type="Pfam" id="PF02649">
    <property type="entry name" value="GCHY-1"/>
    <property type="match status" value="1"/>
</dbReference>
<dbReference type="RefSeq" id="WP_188689856.1">
    <property type="nucleotide sequence ID" value="NZ_BMIR01000003.1"/>
</dbReference>
<evidence type="ECO:0000313" key="3">
    <source>
        <dbReference type="Proteomes" id="UP000628775"/>
    </source>
</evidence>
<gene>
    <name evidence="2" type="primary">folE2</name>
    <name evidence="2" type="ORF">GCM10011391_09280</name>
</gene>
<evidence type="ECO:0000256" key="1">
    <source>
        <dbReference type="ARBA" id="ARBA00022801"/>
    </source>
</evidence>
<dbReference type="NCBIfam" id="NF010200">
    <property type="entry name" value="PRK13674.1-1"/>
    <property type="match status" value="1"/>
</dbReference>
<dbReference type="GO" id="GO:0003934">
    <property type="term" value="F:GTP cyclohydrolase I activity"/>
    <property type="evidence" value="ECO:0007669"/>
    <property type="project" value="InterPro"/>
</dbReference>
<organism evidence="2 3">
    <name type="scientific">Pullulanibacillus camelliae</name>
    <dbReference type="NCBI Taxonomy" id="1707096"/>
    <lineage>
        <taxon>Bacteria</taxon>
        <taxon>Bacillati</taxon>
        <taxon>Bacillota</taxon>
        <taxon>Bacilli</taxon>
        <taxon>Bacillales</taxon>
        <taxon>Sporolactobacillaceae</taxon>
        <taxon>Pullulanibacillus</taxon>
    </lineage>
</organism>